<keyword evidence="1" id="KW-0812">Transmembrane</keyword>
<keyword evidence="1" id="KW-0472">Membrane</keyword>
<keyword evidence="1" id="KW-1133">Transmembrane helix</keyword>
<reference evidence="2" key="1">
    <citation type="submission" date="2020-07" db="EMBL/GenBank/DDBJ databases">
        <title>Ethylene signaling mediates host invasion by parasitic plants.</title>
        <authorList>
            <person name="Yoshida S."/>
        </authorList>
    </citation>
    <scope>NUCLEOTIDE SEQUENCE</scope>
    <source>
        <strain evidence="2">Okayama</strain>
    </source>
</reference>
<evidence type="ECO:0000313" key="2">
    <source>
        <dbReference type="EMBL" id="GFQ04100.1"/>
    </source>
</evidence>
<keyword evidence="3" id="KW-1185">Reference proteome</keyword>
<organism evidence="2 3">
    <name type="scientific">Phtheirospermum japonicum</name>
    <dbReference type="NCBI Taxonomy" id="374723"/>
    <lineage>
        <taxon>Eukaryota</taxon>
        <taxon>Viridiplantae</taxon>
        <taxon>Streptophyta</taxon>
        <taxon>Embryophyta</taxon>
        <taxon>Tracheophyta</taxon>
        <taxon>Spermatophyta</taxon>
        <taxon>Magnoliopsida</taxon>
        <taxon>eudicotyledons</taxon>
        <taxon>Gunneridae</taxon>
        <taxon>Pentapetalae</taxon>
        <taxon>asterids</taxon>
        <taxon>lamiids</taxon>
        <taxon>Lamiales</taxon>
        <taxon>Orobanchaceae</taxon>
        <taxon>Orobanchaceae incertae sedis</taxon>
        <taxon>Phtheirospermum</taxon>
    </lineage>
</organism>
<dbReference type="SUPFAM" id="SSF103511">
    <property type="entry name" value="Chlorophyll a-b binding protein"/>
    <property type="match status" value="1"/>
</dbReference>
<accession>A0A830CYF7</accession>
<comment type="caution">
    <text evidence="2">The sequence shown here is derived from an EMBL/GenBank/DDBJ whole genome shotgun (WGS) entry which is preliminary data.</text>
</comment>
<dbReference type="OrthoDB" id="543868at2759"/>
<sequence length="303" mass="32997">MKALPLYSCRIFCNLVRVESVCRSNRFSFRTVRGSSSRPVHGSSSSLGCWFLFCLCVVGLKDLEPTVCSRAIVLSGSHDEEMESQFYHYMLVCMSHDNRNRKVFSTILYTQIMAAIALISPPLCRYSTFYDARLSGAAKITTSSRKFGTTFATGSPLCKNSLLVYQRSSAASNSKSVSIRCEQNTKEGNGLDVWLGRLAMVGFASALSVEIATGKGLLEKNRILRSYATERKNQALSCSGLKITIPKARLAQLVERKALNLVVVGSSPTNFGLTSPLPTVALAVTALVGVLTAVFIFQSASKN</sequence>
<protein>
    <submittedName>
        <fullName evidence="2">Stress enhanced protein 1 chloroplastic</fullName>
    </submittedName>
</protein>
<dbReference type="AlphaFoldDB" id="A0A830CYF7"/>
<dbReference type="EMBL" id="BMAC01000907">
    <property type="protein sequence ID" value="GFQ04100.1"/>
    <property type="molecule type" value="Genomic_DNA"/>
</dbReference>
<gene>
    <name evidence="2" type="ORF">PHJA_002553900</name>
</gene>
<evidence type="ECO:0000313" key="3">
    <source>
        <dbReference type="Proteomes" id="UP000653305"/>
    </source>
</evidence>
<feature type="transmembrane region" description="Helical" evidence="1">
    <location>
        <begin position="277"/>
        <end position="297"/>
    </location>
</feature>
<evidence type="ECO:0000256" key="1">
    <source>
        <dbReference type="SAM" id="Phobius"/>
    </source>
</evidence>
<name>A0A830CYF7_9LAMI</name>
<dbReference type="Proteomes" id="UP000653305">
    <property type="component" value="Unassembled WGS sequence"/>
</dbReference>
<proteinExistence type="predicted"/>